<keyword evidence="3" id="KW-1185">Reference proteome</keyword>
<dbReference type="EMBL" id="JAOTJD010000008">
    <property type="protein sequence ID" value="MFD3263611.1"/>
    <property type="molecule type" value="Genomic_DNA"/>
</dbReference>
<evidence type="ECO:0000313" key="3">
    <source>
        <dbReference type="Proteomes" id="UP001598130"/>
    </source>
</evidence>
<protein>
    <submittedName>
        <fullName evidence="2">Outer membrane lipid asymmetry maintenance protein MlaD</fullName>
    </submittedName>
</protein>
<accession>A0ABW6CPD8</accession>
<dbReference type="PANTHER" id="PTHR33371">
    <property type="entry name" value="INTERMEMBRANE PHOSPHOLIPID TRANSPORT SYSTEM BINDING PROTEIN MLAD-RELATED"/>
    <property type="match status" value="1"/>
</dbReference>
<evidence type="ECO:0000259" key="1">
    <source>
        <dbReference type="Pfam" id="PF02470"/>
    </source>
</evidence>
<dbReference type="Pfam" id="PF02470">
    <property type="entry name" value="MlaD"/>
    <property type="match status" value="1"/>
</dbReference>
<comment type="caution">
    <text evidence="2">The sequence shown here is derived from an EMBL/GenBank/DDBJ whole genome shotgun (WGS) entry which is preliminary data.</text>
</comment>
<proteinExistence type="predicted"/>
<dbReference type="InterPro" id="IPR052336">
    <property type="entry name" value="MlaD_Phospholipid_Transporter"/>
</dbReference>
<dbReference type="NCBIfam" id="TIGR04430">
    <property type="entry name" value="OM_asym_MlaD"/>
    <property type="match status" value="1"/>
</dbReference>
<dbReference type="InterPro" id="IPR030970">
    <property type="entry name" value="ABC_MlaD"/>
</dbReference>
<name>A0ABW6CPD8_9CAUL</name>
<organism evidence="2 3">
    <name type="scientific">Phenylobacterium ferrooxidans</name>
    <dbReference type="NCBI Taxonomy" id="2982689"/>
    <lineage>
        <taxon>Bacteria</taxon>
        <taxon>Pseudomonadati</taxon>
        <taxon>Pseudomonadota</taxon>
        <taxon>Alphaproteobacteria</taxon>
        <taxon>Caulobacterales</taxon>
        <taxon>Caulobacteraceae</taxon>
        <taxon>Phenylobacterium</taxon>
    </lineage>
</organism>
<sequence length="153" mass="15324">MRGQWAETLMGVLVLGLAAAFLVYGLWAGGGGLTPGGYEVTAKFGEVGSLTPGATVSVAGVKIGTVSKVTLEPDTYLAKVELAIDPKVRLPADSTAKITSDSLLGGVHVAIGAGGAAEDLKPGGEIENTQGAVDLFGLIGQVVRPPAPAPESQ</sequence>
<feature type="domain" description="Mce/MlaD" evidence="1">
    <location>
        <begin position="37"/>
        <end position="112"/>
    </location>
</feature>
<gene>
    <name evidence="2" type="primary">mlaD</name>
    <name evidence="2" type="ORF">OCL97_06460</name>
</gene>
<evidence type="ECO:0000313" key="2">
    <source>
        <dbReference type="EMBL" id="MFD3263611.1"/>
    </source>
</evidence>
<dbReference type="InterPro" id="IPR003399">
    <property type="entry name" value="Mce/MlaD"/>
</dbReference>
<reference evidence="2 3" key="1">
    <citation type="submission" date="2022-09" db="EMBL/GenBank/DDBJ databases">
        <title>New species of Phenylobacterium.</title>
        <authorList>
            <person name="Mieszkin S."/>
        </authorList>
    </citation>
    <scope>NUCLEOTIDE SEQUENCE [LARGE SCALE GENOMIC DNA]</scope>
    <source>
        <strain evidence="2 3">HK31-G</strain>
    </source>
</reference>
<dbReference type="RefSeq" id="WP_377368664.1">
    <property type="nucleotide sequence ID" value="NZ_JAOTJD010000008.1"/>
</dbReference>
<dbReference type="PANTHER" id="PTHR33371:SF4">
    <property type="entry name" value="INTERMEMBRANE PHOSPHOLIPID TRANSPORT SYSTEM BINDING PROTEIN MLAD"/>
    <property type="match status" value="1"/>
</dbReference>
<dbReference type="Proteomes" id="UP001598130">
    <property type="component" value="Unassembled WGS sequence"/>
</dbReference>